<sequence length="162" mass="18405">MKKLFVLGFILLSIISVDLIGNKHKMNAEAAQSSLEKDVPDNTNCAFCNMVVYQKKDKMGVFSAQAIKKKGKVVYYDDIGCLLYDEVKNKTTNKKYVRDYKTLKWVQAEKATYVKTSLVSPMDDGYIYFAKAADAKDYIAKHSGTEIVPFKTVQKESVQKYQ</sequence>
<dbReference type="InterPro" id="IPR008719">
    <property type="entry name" value="N2O_reductase_NosL"/>
</dbReference>
<dbReference type="PANTHER" id="PTHR41247">
    <property type="entry name" value="HTH-TYPE TRANSCRIPTIONAL REPRESSOR YCNK"/>
    <property type="match status" value="1"/>
</dbReference>
<dbReference type="RefSeq" id="WP_283870176.1">
    <property type="nucleotide sequence ID" value="NZ_CP126101.1"/>
</dbReference>
<proteinExistence type="predicted"/>
<dbReference type="Proteomes" id="UP001178322">
    <property type="component" value="Chromosome"/>
</dbReference>
<evidence type="ECO:0000313" key="1">
    <source>
        <dbReference type="EMBL" id="WHY51656.1"/>
    </source>
</evidence>
<dbReference type="PANTHER" id="PTHR41247:SF1">
    <property type="entry name" value="HTH-TYPE TRANSCRIPTIONAL REPRESSOR YCNK"/>
    <property type="match status" value="1"/>
</dbReference>
<reference evidence="1" key="1">
    <citation type="submission" date="2023-05" db="EMBL/GenBank/DDBJ databases">
        <title>Comparative genomics of Bacillaceae isolates and their secondary metabolite potential.</title>
        <authorList>
            <person name="Song L."/>
            <person name="Nielsen L.J."/>
            <person name="Mohite O."/>
            <person name="Xu X."/>
            <person name="Weber T."/>
            <person name="Kovacs A.T."/>
        </authorList>
    </citation>
    <scope>NUCLEOTIDE SEQUENCE</scope>
    <source>
        <strain evidence="1">LY1</strain>
    </source>
</reference>
<dbReference type="Pfam" id="PF05573">
    <property type="entry name" value="NosL"/>
    <property type="match status" value="1"/>
</dbReference>
<accession>A0AAX3WYE4</accession>
<gene>
    <name evidence="1" type="ORF">QNH24_25980</name>
</gene>
<organism evidence="1 2">
    <name type="scientific">Lysinibacillus pakistanensis</name>
    <dbReference type="NCBI Taxonomy" id="759811"/>
    <lineage>
        <taxon>Bacteria</taxon>
        <taxon>Bacillati</taxon>
        <taxon>Bacillota</taxon>
        <taxon>Bacilli</taxon>
        <taxon>Bacillales</taxon>
        <taxon>Bacillaceae</taxon>
        <taxon>Lysinibacillus</taxon>
    </lineage>
</organism>
<dbReference type="EMBL" id="CP126101">
    <property type="protein sequence ID" value="WHY51656.1"/>
    <property type="molecule type" value="Genomic_DNA"/>
</dbReference>
<evidence type="ECO:0000313" key="2">
    <source>
        <dbReference type="Proteomes" id="UP001178322"/>
    </source>
</evidence>
<dbReference type="SUPFAM" id="SSF160387">
    <property type="entry name" value="NosL/MerB-like"/>
    <property type="match status" value="1"/>
</dbReference>
<dbReference type="AlphaFoldDB" id="A0AAX3WYE4"/>
<protein>
    <submittedName>
        <fullName evidence="1">Nitrous oxide reductase accessory protein NosL</fullName>
    </submittedName>
</protein>
<name>A0AAX3WYE4_9BACI</name>